<evidence type="ECO:0000313" key="2">
    <source>
        <dbReference type="Proteomes" id="UP000655751"/>
    </source>
</evidence>
<protein>
    <submittedName>
        <fullName evidence="1">Uncharacterized protein</fullName>
    </submittedName>
</protein>
<dbReference type="Proteomes" id="UP000655751">
    <property type="component" value="Unassembled WGS sequence"/>
</dbReference>
<comment type="caution">
    <text evidence="1">The sequence shown here is derived from an EMBL/GenBank/DDBJ whole genome shotgun (WGS) entry which is preliminary data.</text>
</comment>
<keyword evidence="2" id="KW-1185">Reference proteome</keyword>
<dbReference type="RefSeq" id="WP_196153158.1">
    <property type="nucleotide sequence ID" value="NZ_JADMLG010000018.1"/>
</dbReference>
<organism evidence="1 2">
    <name type="scientific">Nocardia bovistercoris</name>
    <dbReference type="NCBI Taxonomy" id="2785916"/>
    <lineage>
        <taxon>Bacteria</taxon>
        <taxon>Bacillati</taxon>
        <taxon>Actinomycetota</taxon>
        <taxon>Actinomycetes</taxon>
        <taxon>Mycobacteriales</taxon>
        <taxon>Nocardiaceae</taxon>
        <taxon>Nocardia</taxon>
    </lineage>
</organism>
<dbReference type="EMBL" id="JADMLG010000018">
    <property type="protein sequence ID" value="MBH0780851.1"/>
    <property type="molecule type" value="Genomic_DNA"/>
</dbReference>
<evidence type="ECO:0000313" key="1">
    <source>
        <dbReference type="EMBL" id="MBH0780851.1"/>
    </source>
</evidence>
<sequence length="79" mass="8330">MAVRSAASGRVDALAFLNSTFRTVDAVRQVRVLIIDAARTGARGSTRVVSGVEVCGVQVQERDIHVGVRSGRGLIVVVP</sequence>
<proteinExistence type="predicted"/>
<reference evidence="1" key="1">
    <citation type="submission" date="2020-11" db="EMBL/GenBank/DDBJ databases">
        <title>Nocardia NEAU-351.nov., a novel actinomycete isolated from the cow dung.</title>
        <authorList>
            <person name="Zhang X."/>
        </authorList>
    </citation>
    <scope>NUCLEOTIDE SEQUENCE</scope>
    <source>
        <strain evidence="1">NEAU-351</strain>
    </source>
</reference>
<dbReference type="AlphaFoldDB" id="A0A931IGC6"/>
<name>A0A931IGC6_9NOCA</name>
<gene>
    <name evidence="1" type="ORF">IT779_31735</name>
</gene>
<accession>A0A931IGC6</accession>